<dbReference type="Pfam" id="PF00528">
    <property type="entry name" value="BPD_transp_1"/>
    <property type="match status" value="1"/>
</dbReference>
<evidence type="ECO:0000256" key="1">
    <source>
        <dbReference type="ARBA" id="ARBA00004651"/>
    </source>
</evidence>
<dbReference type="EMBL" id="CP000542">
    <property type="protein sequence ID" value="ABM60447.1"/>
    <property type="molecule type" value="Genomic_DNA"/>
</dbReference>
<dbReference type="PANTHER" id="PTHR42929">
    <property type="entry name" value="INNER MEMBRANE ABC TRANSPORTER PERMEASE PROTEIN YDCU-RELATED-RELATED"/>
    <property type="match status" value="1"/>
</dbReference>
<sequence>MQMPRIAPPALRRFSQRWGQWLLLAPTLATLGLFMVLPMLWVAVMSLLEAAPYGGVRWGHWTTDAYLRFFMELDLDGHWVLNTDYMAIFSRSFGLALAVVVITLGVGFPLALHIALQEESKRNHMLLWITIPFWVNLLVRTYAWILLLRNGGVIEQSLNLVGFQTGGLNILYTPLATGIGLVYAYLPFMVLPIYTSLEKMDWRLFEAALDLGATRWMALRRIVIPLAMPGIVAGCLLVFIPALGAYYIPELLGGGKQMMIGSLIQSQFGVARNWPFGSALAFALLSIVLAGMLLYTRRFKKALDT</sequence>
<evidence type="ECO:0000256" key="3">
    <source>
        <dbReference type="ARBA" id="ARBA00022448"/>
    </source>
</evidence>
<feature type="transmembrane region" description="Helical" evidence="8">
    <location>
        <begin position="222"/>
        <end position="248"/>
    </location>
</feature>
<name>A1WS40_VEREI</name>
<keyword evidence="7 8" id="KW-0472">Membrane</keyword>
<organism evidence="10 11">
    <name type="scientific">Verminephrobacter eiseniae (strain EF01-2)</name>
    <dbReference type="NCBI Taxonomy" id="391735"/>
    <lineage>
        <taxon>Bacteria</taxon>
        <taxon>Pseudomonadati</taxon>
        <taxon>Pseudomonadota</taxon>
        <taxon>Betaproteobacteria</taxon>
        <taxon>Burkholderiales</taxon>
        <taxon>Comamonadaceae</taxon>
        <taxon>Verminephrobacter</taxon>
    </lineage>
</organism>
<dbReference type="AlphaFoldDB" id="A1WS40"/>
<feature type="transmembrane region" description="Helical" evidence="8">
    <location>
        <begin position="126"/>
        <end position="147"/>
    </location>
</feature>
<keyword evidence="6 8" id="KW-1133">Transmembrane helix</keyword>
<dbReference type="InterPro" id="IPR035906">
    <property type="entry name" value="MetI-like_sf"/>
</dbReference>
<dbReference type="HOGENOM" id="CLU_016047_18_3_4"/>
<dbReference type="Proteomes" id="UP000000374">
    <property type="component" value="Chromosome"/>
</dbReference>
<evidence type="ECO:0000256" key="6">
    <source>
        <dbReference type="ARBA" id="ARBA00022989"/>
    </source>
</evidence>
<keyword evidence="4" id="KW-1003">Cell membrane</keyword>
<evidence type="ECO:0000256" key="8">
    <source>
        <dbReference type="RuleBase" id="RU363032"/>
    </source>
</evidence>
<keyword evidence="5 8" id="KW-0812">Transmembrane</keyword>
<dbReference type="STRING" id="391735.Veis_4753"/>
<evidence type="ECO:0000256" key="2">
    <source>
        <dbReference type="ARBA" id="ARBA00007069"/>
    </source>
</evidence>
<evidence type="ECO:0000256" key="5">
    <source>
        <dbReference type="ARBA" id="ARBA00022692"/>
    </source>
</evidence>
<proteinExistence type="inferred from homology"/>
<feature type="transmembrane region" description="Helical" evidence="8">
    <location>
        <begin position="276"/>
        <end position="295"/>
    </location>
</feature>
<feature type="transmembrane region" description="Helical" evidence="8">
    <location>
        <begin position="21"/>
        <end position="44"/>
    </location>
</feature>
<dbReference type="InterPro" id="IPR000515">
    <property type="entry name" value="MetI-like"/>
</dbReference>
<dbReference type="PROSITE" id="PS50928">
    <property type="entry name" value="ABC_TM1"/>
    <property type="match status" value="1"/>
</dbReference>
<accession>A1WS40</accession>
<keyword evidence="11" id="KW-1185">Reference proteome</keyword>
<reference evidence="11" key="1">
    <citation type="submission" date="2006-12" db="EMBL/GenBank/DDBJ databases">
        <title>Complete sequence of chromosome 1 of Verminephrobacter eiseniae EF01-2.</title>
        <authorList>
            <person name="Copeland A."/>
            <person name="Lucas S."/>
            <person name="Lapidus A."/>
            <person name="Barry K."/>
            <person name="Detter J.C."/>
            <person name="Glavina del Rio T."/>
            <person name="Dalin E."/>
            <person name="Tice H."/>
            <person name="Pitluck S."/>
            <person name="Chertkov O."/>
            <person name="Brettin T."/>
            <person name="Bruce D."/>
            <person name="Han C."/>
            <person name="Tapia R."/>
            <person name="Gilna P."/>
            <person name="Schmutz J."/>
            <person name="Larimer F."/>
            <person name="Land M."/>
            <person name="Hauser L."/>
            <person name="Kyrpides N."/>
            <person name="Kim E."/>
            <person name="Stahl D."/>
            <person name="Richardson P."/>
        </authorList>
    </citation>
    <scope>NUCLEOTIDE SEQUENCE [LARGE SCALE GENOMIC DNA]</scope>
    <source>
        <strain evidence="11">EF01-2</strain>
    </source>
</reference>
<dbReference type="eggNOG" id="COG1176">
    <property type="taxonomic scope" value="Bacteria"/>
</dbReference>
<comment type="similarity">
    <text evidence="2">Belongs to the binding-protein-dependent transport system permease family. CysTW subfamily.</text>
</comment>
<evidence type="ECO:0000256" key="7">
    <source>
        <dbReference type="ARBA" id="ARBA00023136"/>
    </source>
</evidence>
<protein>
    <submittedName>
        <fullName evidence="10">Binding-protein-dependent transport systems inner membrane component</fullName>
    </submittedName>
</protein>
<dbReference type="CDD" id="cd06261">
    <property type="entry name" value="TM_PBP2"/>
    <property type="match status" value="1"/>
</dbReference>
<evidence type="ECO:0000256" key="4">
    <source>
        <dbReference type="ARBA" id="ARBA00022475"/>
    </source>
</evidence>
<feature type="transmembrane region" description="Helical" evidence="8">
    <location>
        <begin position="167"/>
        <end position="194"/>
    </location>
</feature>
<evidence type="ECO:0000313" key="10">
    <source>
        <dbReference type="EMBL" id="ABM60447.1"/>
    </source>
</evidence>
<comment type="subcellular location">
    <subcellularLocation>
        <location evidence="1 8">Cell membrane</location>
        <topology evidence="1 8">Multi-pass membrane protein</topology>
    </subcellularLocation>
</comment>
<dbReference type="SUPFAM" id="SSF161098">
    <property type="entry name" value="MetI-like"/>
    <property type="match status" value="1"/>
</dbReference>
<dbReference type="Gene3D" id="1.10.3720.10">
    <property type="entry name" value="MetI-like"/>
    <property type="match status" value="1"/>
</dbReference>
<dbReference type="PANTHER" id="PTHR42929:SF1">
    <property type="entry name" value="INNER MEMBRANE ABC TRANSPORTER PERMEASE PROTEIN YDCU-RELATED"/>
    <property type="match status" value="1"/>
</dbReference>
<evidence type="ECO:0000313" key="11">
    <source>
        <dbReference type="Proteomes" id="UP000000374"/>
    </source>
</evidence>
<feature type="domain" description="ABC transmembrane type-1" evidence="9">
    <location>
        <begin position="89"/>
        <end position="295"/>
    </location>
</feature>
<evidence type="ECO:0000259" key="9">
    <source>
        <dbReference type="PROSITE" id="PS50928"/>
    </source>
</evidence>
<keyword evidence="3 8" id="KW-0813">Transport</keyword>
<dbReference type="KEGG" id="vei:Veis_4753"/>
<feature type="transmembrane region" description="Helical" evidence="8">
    <location>
        <begin position="93"/>
        <end position="114"/>
    </location>
</feature>
<dbReference type="GO" id="GO:0005886">
    <property type="term" value="C:plasma membrane"/>
    <property type="evidence" value="ECO:0007669"/>
    <property type="project" value="UniProtKB-SubCell"/>
</dbReference>
<gene>
    <name evidence="10" type="ordered locus">Veis_4753</name>
</gene>
<dbReference type="GO" id="GO:0055085">
    <property type="term" value="P:transmembrane transport"/>
    <property type="evidence" value="ECO:0007669"/>
    <property type="project" value="InterPro"/>
</dbReference>